<dbReference type="EMBL" id="NJGG01000002">
    <property type="protein sequence ID" value="OXL14893.1"/>
    <property type="molecule type" value="Genomic_DNA"/>
</dbReference>
<keyword evidence="5" id="KW-0547">Nucleotide-binding</keyword>
<dbReference type="PANTHER" id="PTHR42781:SF4">
    <property type="entry name" value="SPERMIDINE_PUTRESCINE IMPORT ATP-BINDING PROTEIN POTA"/>
    <property type="match status" value="1"/>
</dbReference>
<keyword evidence="7" id="KW-0408">Iron</keyword>
<keyword evidence="1" id="KW-0813">Transport</keyword>
<comment type="caution">
    <text evidence="11">The sequence shown here is derived from an EMBL/GenBank/DDBJ whole genome shotgun (WGS) entry which is preliminary data.</text>
</comment>
<evidence type="ECO:0000256" key="7">
    <source>
        <dbReference type="ARBA" id="ARBA00023004"/>
    </source>
</evidence>
<dbReference type="OrthoDB" id="5298774at2"/>
<evidence type="ECO:0000256" key="8">
    <source>
        <dbReference type="ARBA" id="ARBA00023065"/>
    </source>
</evidence>
<organism evidence="11 12">
    <name type="scientific">Polynucleobacter cosmopolitanus</name>
    <dbReference type="NCBI Taxonomy" id="351345"/>
    <lineage>
        <taxon>Bacteria</taxon>
        <taxon>Pseudomonadati</taxon>
        <taxon>Pseudomonadota</taxon>
        <taxon>Betaproteobacteria</taxon>
        <taxon>Burkholderiales</taxon>
        <taxon>Burkholderiaceae</taxon>
        <taxon>Polynucleobacter</taxon>
    </lineage>
</organism>
<evidence type="ECO:0000256" key="3">
    <source>
        <dbReference type="ARBA" id="ARBA00022496"/>
    </source>
</evidence>
<dbReference type="Gene3D" id="3.40.50.300">
    <property type="entry name" value="P-loop containing nucleotide triphosphate hydrolases"/>
    <property type="match status" value="1"/>
</dbReference>
<keyword evidence="12" id="KW-1185">Reference proteome</keyword>
<dbReference type="InterPro" id="IPR017871">
    <property type="entry name" value="ABC_transporter-like_CS"/>
</dbReference>
<evidence type="ECO:0000256" key="4">
    <source>
        <dbReference type="ARBA" id="ARBA00022519"/>
    </source>
</evidence>
<dbReference type="SUPFAM" id="SSF50331">
    <property type="entry name" value="MOP-like"/>
    <property type="match status" value="1"/>
</dbReference>
<proteinExistence type="predicted"/>
<evidence type="ECO:0000259" key="10">
    <source>
        <dbReference type="PROSITE" id="PS50893"/>
    </source>
</evidence>
<dbReference type="SUPFAM" id="SSF52540">
    <property type="entry name" value="P-loop containing nucleoside triphosphate hydrolases"/>
    <property type="match status" value="1"/>
</dbReference>
<dbReference type="InterPro" id="IPR008995">
    <property type="entry name" value="Mo/tungstate-bd_C_term_dom"/>
</dbReference>
<evidence type="ECO:0000256" key="2">
    <source>
        <dbReference type="ARBA" id="ARBA00022475"/>
    </source>
</evidence>
<dbReference type="InterPro" id="IPR015853">
    <property type="entry name" value="ABC_transpr_FbpC"/>
</dbReference>
<dbReference type="AlphaFoldDB" id="A0A229FSN6"/>
<dbReference type="Pfam" id="PF00005">
    <property type="entry name" value="ABC_tran"/>
    <property type="match status" value="1"/>
</dbReference>
<dbReference type="GO" id="GO:0015408">
    <property type="term" value="F:ABC-type ferric iron transporter activity"/>
    <property type="evidence" value="ECO:0007669"/>
    <property type="project" value="InterPro"/>
</dbReference>
<keyword evidence="3" id="KW-0410">Iron transport</keyword>
<dbReference type="CDD" id="cd03259">
    <property type="entry name" value="ABC_Carb_Solutes_like"/>
    <property type="match status" value="1"/>
</dbReference>
<keyword evidence="2" id="KW-1003">Cell membrane</keyword>
<keyword evidence="4" id="KW-0997">Cell inner membrane</keyword>
<evidence type="ECO:0000256" key="6">
    <source>
        <dbReference type="ARBA" id="ARBA00022840"/>
    </source>
</evidence>
<accession>A0A229FSN6</accession>
<sequence length="362" mass="40569">MLKVQLQRRTGFPMHIDFECAPGELHILVGPSGSGKTTILRSIAGLSDVSGLIQCKDQVWLDSANKVFVPTHRRSIGFLFQNYALFPHLTVLENVSIPLIGRKQSTRDEALRWLERLRIADLANRLPHQISGGQQQRVALARALARDPQALLLDEPFSAVDAPTRQNLYEALSELRQAVSLPIILVTHDLNEAIRLGDQITVIDHGKSLQTSDPHHLIDKPRNARVAELVGSPNLFEGLYDQGRLSWGNRGLSLSVKDKGKIKKPTEVAWVIPSHSIEIVNSKEQVNSYKINLIDCTVARVRQLGQIAVVYWQVNGCDDQIIWQASSSELRRLGIEVGAQEKIYLDPEQIHIMPIKFHLKNT</sequence>
<dbReference type="PROSITE" id="PS00211">
    <property type="entry name" value="ABC_TRANSPORTER_1"/>
    <property type="match status" value="1"/>
</dbReference>
<dbReference type="GO" id="GO:0016020">
    <property type="term" value="C:membrane"/>
    <property type="evidence" value="ECO:0007669"/>
    <property type="project" value="InterPro"/>
</dbReference>
<keyword evidence="9" id="KW-0472">Membrane</keyword>
<dbReference type="Proteomes" id="UP000215188">
    <property type="component" value="Unassembled WGS sequence"/>
</dbReference>
<reference evidence="11 12" key="1">
    <citation type="submission" date="2017-06" db="EMBL/GenBank/DDBJ databases">
        <title>Reclassification of a Polynucleobacter cosmopolitanus strain isolated from tropical Lake Victoria as Polynucleobacter victoriensis comb. nov.</title>
        <authorList>
            <person name="Hahn M.W."/>
        </authorList>
    </citation>
    <scope>NUCLEOTIDE SEQUENCE [LARGE SCALE GENOMIC DNA]</scope>
    <source>
        <strain evidence="11 12">MWH-MoIso2</strain>
    </source>
</reference>
<evidence type="ECO:0000313" key="11">
    <source>
        <dbReference type="EMBL" id="OXL14893.1"/>
    </source>
</evidence>
<name>A0A229FSN6_9BURK</name>
<keyword evidence="6" id="KW-0067">ATP-binding</keyword>
<evidence type="ECO:0000256" key="5">
    <source>
        <dbReference type="ARBA" id="ARBA00022741"/>
    </source>
</evidence>
<dbReference type="PANTHER" id="PTHR42781">
    <property type="entry name" value="SPERMIDINE/PUTRESCINE IMPORT ATP-BINDING PROTEIN POTA"/>
    <property type="match status" value="1"/>
</dbReference>
<dbReference type="RefSeq" id="WP_089515828.1">
    <property type="nucleotide sequence ID" value="NZ_NJGG01000002.1"/>
</dbReference>
<dbReference type="SMART" id="SM00382">
    <property type="entry name" value="AAA"/>
    <property type="match status" value="1"/>
</dbReference>
<dbReference type="PROSITE" id="PS50893">
    <property type="entry name" value="ABC_TRANSPORTER_2"/>
    <property type="match status" value="1"/>
</dbReference>
<gene>
    <name evidence="11" type="ORF">AOC33_06120</name>
</gene>
<dbReference type="GO" id="GO:0016887">
    <property type="term" value="F:ATP hydrolysis activity"/>
    <property type="evidence" value="ECO:0007669"/>
    <property type="project" value="InterPro"/>
</dbReference>
<protein>
    <submittedName>
        <fullName evidence="11">ABC transporter</fullName>
    </submittedName>
</protein>
<dbReference type="InterPro" id="IPR027417">
    <property type="entry name" value="P-loop_NTPase"/>
</dbReference>
<feature type="domain" description="ABC transporter" evidence="10">
    <location>
        <begin position="2"/>
        <end position="230"/>
    </location>
</feature>
<dbReference type="InterPro" id="IPR003439">
    <property type="entry name" value="ABC_transporter-like_ATP-bd"/>
</dbReference>
<dbReference type="InterPro" id="IPR050093">
    <property type="entry name" value="ABC_SmlMolc_Importer"/>
</dbReference>
<dbReference type="InterPro" id="IPR003593">
    <property type="entry name" value="AAA+_ATPase"/>
</dbReference>
<evidence type="ECO:0000313" key="12">
    <source>
        <dbReference type="Proteomes" id="UP000215188"/>
    </source>
</evidence>
<evidence type="ECO:0000256" key="1">
    <source>
        <dbReference type="ARBA" id="ARBA00022448"/>
    </source>
</evidence>
<keyword evidence="8" id="KW-0406">Ion transport</keyword>
<dbReference type="GO" id="GO:0005524">
    <property type="term" value="F:ATP binding"/>
    <property type="evidence" value="ECO:0007669"/>
    <property type="project" value="UniProtKB-KW"/>
</dbReference>
<evidence type="ECO:0000256" key="9">
    <source>
        <dbReference type="ARBA" id="ARBA00023136"/>
    </source>
</evidence>